<dbReference type="PRINTS" id="PR00838">
    <property type="entry name" value="V5ALLERGEN"/>
</dbReference>
<sequence length="204" mass="22103">MAAPLRLSCVLLAALAALQPSSAQNFCNISSCRSPSQHTMCRFTSSRVSRACGAVRVSSVSAADRAEILRVHNDLRRAVQRGAHRNRGLPAARYMPNLRWSSSLARIAQRWANQCQTGHDQCRNLPGKYVGQNFAWSGNQAKDWRNRIANACCALLAGASYVRRLDVFSAGPLAESAAPSRLSCAAWCNRTSGCVGFTFTDGGQ</sequence>
<evidence type="ECO:0000256" key="1">
    <source>
        <dbReference type="SAM" id="SignalP"/>
    </source>
</evidence>
<dbReference type="InterPro" id="IPR014044">
    <property type="entry name" value="CAP_dom"/>
</dbReference>
<organism evidence="3 4">
    <name type="scientific">Amphibalanus amphitrite</name>
    <name type="common">Striped barnacle</name>
    <name type="synonym">Balanus amphitrite</name>
    <dbReference type="NCBI Taxonomy" id="1232801"/>
    <lineage>
        <taxon>Eukaryota</taxon>
        <taxon>Metazoa</taxon>
        <taxon>Ecdysozoa</taxon>
        <taxon>Arthropoda</taxon>
        <taxon>Crustacea</taxon>
        <taxon>Multicrustacea</taxon>
        <taxon>Cirripedia</taxon>
        <taxon>Thoracica</taxon>
        <taxon>Thoracicalcarea</taxon>
        <taxon>Balanomorpha</taxon>
        <taxon>Balanoidea</taxon>
        <taxon>Balanidae</taxon>
        <taxon>Amphibalaninae</taxon>
        <taxon>Amphibalanus</taxon>
    </lineage>
</organism>
<dbReference type="Gene3D" id="3.40.33.10">
    <property type="entry name" value="CAP"/>
    <property type="match status" value="1"/>
</dbReference>
<dbReference type="AlphaFoldDB" id="A0A6A4WPJ9"/>
<dbReference type="InterPro" id="IPR035940">
    <property type="entry name" value="CAP_sf"/>
</dbReference>
<comment type="caution">
    <text evidence="3">The sequence shown here is derived from an EMBL/GenBank/DDBJ whole genome shotgun (WGS) entry which is preliminary data.</text>
</comment>
<dbReference type="CDD" id="cd05380">
    <property type="entry name" value="CAP_euk"/>
    <property type="match status" value="1"/>
</dbReference>
<evidence type="ECO:0000313" key="3">
    <source>
        <dbReference type="EMBL" id="KAF0307993.1"/>
    </source>
</evidence>
<accession>A0A6A4WPJ9</accession>
<evidence type="ECO:0000313" key="4">
    <source>
        <dbReference type="Proteomes" id="UP000440578"/>
    </source>
</evidence>
<protein>
    <submittedName>
        <fullName evidence="3">Venom allergen 5</fullName>
    </submittedName>
</protein>
<proteinExistence type="predicted"/>
<dbReference type="OrthoDB" id="43654at2759"/>
<dbReference type="Proteomes" id="UP000440578">
    <property type="component" value="Unassembled WGS sequence"/>
</dbReference>
<dbReference type="InterPro" id="IPR002413">
    <property type="entry name" value="V5_allergen-like"/>
</dbReference>
<keyword evidence="1" id="KW-0732">Signal</keyword>
<evidence type="ECO:0000259" key="2">
    <source>
        <dbReference type="SMART" id="SM00198"/>
    </source>
</evidence>
<keyword evidence="4" id="KW-1185">Reference proteome</keyword>
<name>A0A6A4WPJ9_AMPAM</name>
<dbReference type="SMART" id="SM00198">
    <property type="entry name" value="SCP"/>
    <property type="match status" value="1"/>
</dbReference>
<dbReference type="EMBL" id="VIIS01000519">
    <property type="protein sequence ID" value="KAF0307993.1"/>
    <property type="molecule type" value="Genomic_DNA"/>
</dbReference>
<feature type="signal peptide" evidence="1">
    <location>
        <begin position="1"/>
        <end position="23"/>
    </location>
</feature>
<dbReference type="Pfam" id="PF00188">
    <property type="entry name" value="CAP"/>
    <property type="match status" value="1"/>
</dbReference>
<dbReference type="SUPFAM" id="SSF55797">
    <property type="entry name" value="PR-1-like"/>
    <property type="match status" value="1"/>
</dbReference>
<feature type="chain" id="PRO_5025556742" evidence="1">
    <location>
        <begin position="24"/>
        <end position="204"/>
    </location>
</feature>
<reference evidence="3 4" key="1">
    <citation type="submission" date="2019-07" db="EMBL/GenBank/DDBJ databases">
        <title>Draft genome assembly of a fouling barnacle, Amphibalanus amphitrite (Darwin, 1854): The first reference genome for Thecostraca.</title>
        <authorList>
            <person name="Kim W."/>
        </authorList>
    </citation>
    <scope>NUCLEOTIDE SEQUENCE [LARGE SCALE GENOMIC DNA]</scope>
    <source>
        <strain evidence="3">SNU_AA5</strain>
        <tissue evidence="3">Soma without cirri and trophi</tissue>
    </source>
</reference>
<gene>
    <name evidence="3" type="primary">VA5_8</name>
    <name evidence="3" type="ORF">FJT64_020734</name>
</gene>
<feature type="domain" description="SCP" evidence="2">
    <location>
        <begin position="63"/>
        <end position="200"/>
    </location>
</feature>